<dbReference type="Pfam" id="PF00593">
    <property type="entry name" value="TonB_dep_Rec_b-barrel"/>
    <property type="match status" value="1"/>
</dbReference>
<dbReference type="Pfam" id="PF13715">
    <property type="entry name" value="CarbopepD_reg_2"/>
    <property type="match status" value="1"/>
</dbReference>
<keyword evidence="7 8" id="KW-0998">Cell outer membrane</keyword>
<keyword evidence="3 8" id="KW-1134">Transmembrane beta strand</keyword>
<evidence type="ECO:0000313" key="13">
    <source>
        <dbReference type="EMBL" id="WEK35537.1"/>
    </source>
</evidence>
<evidence type="ECO:0000256" key="7">
    <source>
        <dbReference type="ARBA" id="ARBA00023237"/>
    </source>
</evidence>
<dbReference type="SUPFAM" id="SSF56935">
    <property type="entry name" value="Porins"/>
    <property type="match status" value="1"/>
</dbReference>
<dbReference type="AlphaFoldDB" id="A0AAJ5WTT0"/>
<organism evidence="13 14">
    <name type="scientific">Candidatus Pseudobacter hemicellulosilyticus</name>
    <dbReference type="NCBI Taxonomy" id="3121375"/>
    <lineage>
        <taxon>Bacteria</taxon>
        <taxon>Pseudomonadati</taxon>
        <taxon>Bacteroidota</taxon>
        <taxon>Chitinophagia</taxon>
        <taxon>Chitinophagales</taxon>
        <taxon>Chitinophagaceae</taxon>
        <taxon>Pseudobacter</taxon>
    </lineage>
</organism>
<comment type="similarity">
    <text evidence="8 9">Belongs to the TonB-dependent receptor family.</text>
</comment>
<dbReference type="Gene3D" id="2.170.130.10">
    <property type="entry name" value="TonB-dependent receptor, plug domain"/>
    <property type="match status" value="1"/>
</dbReference>
<gene>
    <name evidence="13" type="ORF">P0Y53_23860</name>
</gene>
<keyword evidence="10" id="KW-0732">Signal</keyword>
<dbReference type="InterPro" id="IPR023996">
    <property type="entry name" value="TonB-dep_OMP_SusC/RagA"/>
</dbReference>
<dbReference type="EMBL" id="CP119311">
    <property type="protein sequence ID" value="WEK35537.1"/>
    <property type="molecule type" value="Genomic_DNA"/>
</dbReference>
<dbReference type="InterPro" id="IPR039426">
    <property type="entry name" value="TonB-dep_rcpt-like"/>
</dbReference>
<dbReference type="InterPro" id="IPR037066">
    <property type="entry name" value="Plug_dom_sf"/>
</dbReference>
<dbReference type="PROSITE" id="PS52016">
    <property type="entry name" value="TONB_DEPENDENT_REC_3"/>
    <property type="match status" value="1"/>
</dbReference>
<dbReference type="Pfam" id="PF07715">
    <property type="entry name" value="Plug"/>
    <property type="match status" value="1"/>
</dbReference>
<dbReference type="Gene3D" id="2.60.40.1120">
    <property type="entry name" value="Carboxypeptidase-like, regulatory domain"/>
    <property type="match status" value="1"/>
</dbReference>
<evidence type="ECO:0000256" key="3">
    <source>
        <dbReference type="ARBA" id="ARBA00022452"/>
    </source>
</evidence>
<dbReference type="InterPro" id="IPR000531">
    <property type="entry name" value="Beta-barrel_TonB"/>
</dbReference>
<dbReference type="InterPro" id="IPR012910">
    <property type="entry name" value="Plug_dom"/>
</dbReference>
<dbReference type="InterPro" id="IPR023997">
    <property type="entry name" value="TonB-dep_OMP_SusC/RagA_CS"/>
</dbReference>
<keyword evidence="6 8" id="KW-0472">Membrane</keyword>
<evidence type="ECO:0000256" key="4">
    <source>
        <dbReference type="ARBA" id="ARBA00022692"/>
    </source>
</evidence>
<evidence type="ECO:0000259" key="11">
    <source>
        <dbReference type="Pfam" id="PF00593"/>
    </source>
</evidence>
<dbReference type="Gene3D" id="2.40.170.20">
    <property type="entry name" value="TonB-dependent receptor, beta-barrel domain"/>
    <property type="match status" value="1"/>
</dbReference>
<feature type="domain" description="TonB-dependent receptor-like beta-barrel" evidence="11">
    <location>
        <begin position="430"/>
        <end position="791"/>
    </location>
</feature>
<proteinExistence type="inferred from homology"/>
<evidence type="ECO:0000256" key="2">
    <source>
        <dbReference type="ARBA" id="ARBA00022448"/>
    </source>
</evidence>
<dbReference type="NCBIfam" id="TIGR04056">
    <property type="entry name" value="OMP_RagA_SusC"/>
    <property type="match status" value="1"/>
</dbReference>
<evidence type="ECO:0000313" key="14">
    <source>
        <dbReference type="Proteomes" id="UP001220610"/>
    </source>
</evidence>
<reference evidence="13" key="1">
    <citation type="submission" date="2023-03" db="EMBL/GenBank/DDBJ databases">
        <title>Andean soil-derived lignocellulolytic bacterial consortium as a source of novel taxa and putative plastic-active enzymes.</title>
        <authorList>
            <person name="Diaz-Garcia L."/>
            <person name="Chuvochina M."/>
            <person name="Feuerriegel G."/>
            <person name="Bunk B."/>
            <person name="Sproer C."/>
            <person name="Streit W.R."/>
            <person name="Rodriguez L.M."/>
            <person name="Overmann J."/>
            <person name="Jimenez D.J."/>
        </authorList>
    </citation>
    <scope>NUCLEOTIDE SEQUENCE</scope>
    <source>
        <strain evidence="13">MAG 7</strain>
    </source>
</reference>
<comment type="subcellular location">
    <subcellularLocation>
        <location evidence="1 8">Cell outer membrane</location>
        <topology evidence="1 8">Multi-pass membrane protein</topology>
    </subcellularLocation>
</comment>
<feature type="chain" id="PRO_5042502430" evidence="10">
    <location>
        <begin position="28"/>
        <end position="1052"/>
    </location>
</feature>
<evidence type="ECO:0000256" key="1">
    <source>
        <dbReference type="ARBA" id="ARBA00004571"/>
    </source>
</evidence>
<name>A0AAJ5WTT0_9BACT</name>
<dbReference type="InterPro" id="IPR008969">
    <property type="entry name" value="CarboxyPept-like_regulatory"/>
</dbReference>
<keyword evidence="2 8" id="KW-0813">Transport</keyword>
<keyword evidence="4 8" id="KW-0812">Transmembrane</keyword>
<evidence type="ECO:0000256" key="10">
    <source>
        <dbReference type="SAM" id="SignalP"/>
    </source>
</evidence>
<dbReference type="SUPFAM" id="SSF49464">
    <property type="entry name" value="Carboxypeptidase regulatory domain-like"/>
    <property type="match status" value="1"/>
</dbReference>
<evidence type="ECO:0000256" key="6">
    <source>
        <dbReference type="ARBA" id="ARBA00023136"/>
    </source>
</evidence>
<dbReference type="Proteomes" id="UP001220610">
    <property type="component" value="Chromosome"/>
</dbReference>
<dbReference type="GO" id="GO:0009279">
    <property type="term" value="C:cell outer membrane"/>
    <property type="evidence" value="ECO:0007669"/>
    <property type="project" value="UniProtKB-SubCell"/>
</dbReference>
<keyword evidence="5 9" id="KW-0798">TonB box</keyword>
<evidence type="ECO:0000256" key="9">
    <source>
        <dbReference type="RuleBase" id="RU003357"/>
    </source>
</evidence>
<accession>A0AAJ5WTT0</accession>
<sequence length="1052" mass="114910">MEKRRSNFVRIGLQTLLCLTLSIPLFSQSKTITGKVTDAADSRPLPGATVQVKGTQKMTSTDDNGNYSIEVLPGEAILVFSYTGAPSQERPIGNNAVINVSFTLSGNEMGEVIVIGYGTQRKSDLTGAVGSVKATQLQERAVASLNQALAGRIPGVWVNSNSGRPGGQTTVRIRGFSSINTTNNPLYVVDGVILPVGSQNNNSNAIDYINGSDIASVEVLKDASSTAIYGARGANGVILVSTKRGSATGPRVTYDGSLSVPTIGPNRVEMLDANEYLAVENLTYDNIKVYDPTGWATGAYASVVDPREKRKSLPRLFDANGNPLYNTDWYKEATQNKLSQNHQLGLVGGNKDNNYGIFLGYRDENGLLLNSYLKRYSARFVTDATMNDWLKVGGGLSYNNQEENIVDQGTGGLNSVRMITESFPFLPVKYSDGTWGDNNNYPGAEGGSNPVHILTDRKLILQTQNVLGYFFATLQLAKGLQFKSQVGANIVTRQVNEYNARSLFGISFDQRGTAVIGDNRETYWSSENFFTYDNQFGEDHAINAMAGLSWQETNIVNNASSAQNFSTDYFVNNNIGAGSLQQPSASGRARFTFNSYFGRINYSLKDRYLFTVTGRADGASKFGVNNKYSFFPSAAIAWRISEEGFLKGSNLISHMKLRSSYGLTGNSEISSYASLGTLSSSYAGIFNNTRVTGVGTGRLANNDLAWEKTQQADIGLEVGVLNNRISLELDVYYRKTTDMLLNAPVPASTGYLSITRNVGSMENKGLEIGLNTVNITGKDLTWTTNFGISFNKNKVLELATPADIFGVGGPNFTNQTNIIRKGEPVGSFWGLVRLGVWQESEREEAAKFSSYRAGKPILPGDIKYLDVNSDHIINDEDRMIIGNGNPDYWGSFSNTVKYKNFELILDLQFSAGNDILNMSHHSGEDRQGIANSFKSVLQAWTPDKGNSGAEIAAIRDTRAGYVTNVDTRWVEDGSFLRGRNLSLSYEFPAQRISNLKLAKLKVYGSVQNFFLVTDYSGNDPEVTTYGNAFSQGQTFFDYPKPTTFTLGVNVAF</sequence>
<evidence type="ECO:0000256" key="5">
    <source>
        <dbReference type="ARBA" id="ARBA00023077"/>
    </source>
</evidence>
<evidence type="ECO:0000256" key="8">
    <source>
        <dbReference type="PROSITE-ProRule" id="PRU01360"/>
    </source>
</evidence>
<feature type="domain" description="TonB-dependent receptor plug" evidence="12">
    <location>
        <begin position="122"/>
        <end position="237"/>
    </location>
</feature>
<keyword evidence="13" id="KW-0675">Receptor</keyword>
<evidence type="ECO:0000259" key="12">
    <source>
        <dbReference type="Pfam" id="PF07715"/>
    </source>
</evidence>
<dbReference type="NCBIfam" id="TIGR04057">
    <property type="entry name" value="SusC_RagA_signa"/>
    <property type="match status" value="1"/>
</dbReference>
<feature type="signal peptide" evidence="10">
    <location>
        <begin position="1"/>
        <end position="27"/>
    </location>
</feature>
<protein>
    <submittedName>
        <fullName evidence="13">TonB-dependent receptor</fullName>
    </submittedName>
</protein>
<dbReference type="InterPro" id="IPR036942">
    <property type="entry name" value="Beta-barrel_TonB_sf"/>
</dbReference>